<evidence type="ECO:0000256" key="7">
    <source>
        <dbReference type="ARBA" id="ARBA00022692"/>
    </source>
</evidence>
<dbReference type="Gene3D" id="2.170.300.10">
    <property type="entry name" value="Tie2 ligand-binding domain superfamily"/>
    <property type="match status" value="1"/>
</dbReference>
<dbReference type="PROSITE" id="PS01186">
    <property type="entry name" value="EGF_2"/>
    <property type="match status" value="3"/>
</dbReference>
<evidence type="ECO:0000256" key="4">
    <source>
        <dbReference type="ARBA" id="ARBA00022530"/>
    </source>
</evidence>
<keyword evidence="12 15" id="KW-1015">Disulfide bond</keyword>
<dbReference type="GO" id="GO:0016020">
    <property type="term" value="C:membrane"/>
    <property type="evidence" value="ECO:0007669"/>
    <property type="project" value="UniProtKB-SubCell"/>
</dbReference>
<dbReference type="PROSITE" id="PS00010">
    <property type="entry name" value="ASX_HYDROXYL"/>
    <property type="match status" value="2"/>
</dbReference>
<organism evidence="18 19">
    <name type="scientific">Serinus canaria</name>
    <name type="common">Island canary</name>
    <name type="synonym">Fringilla canaria</name>
    <dbReference type="NCBI Taxonomy" id="9135"/>
    <lineage>
        <taxon>Eukaryota</taxon>
        <taxon>Metazoa</taxon>
        <taxon>Chordata</taxon>
        <taxon>Craniata</taxon>
        <taxon>Vertebrata</taxon>
        <taxon>Euteleostomi</taxon>
        <taxon>Archelosauria</taxon>
        <taxon>Archosauria</taxon>
        <taxon>Dinosauria</taxon>
        <taxon>Saurischia</taxon>
        <taxon>Theropoda</taxon>
        <taxon>Coelurosauria</taxon>
        <taxon>Aves</taxon>
        <taxon>Neognathae</taxon>
        <taxon>Neoaves</taxon>
        <taxon>Telluraves</taxon>
        <taxon>Australaves</taxon>
        <taxon>Passeriformes</taxon>
        <taxon>Passeroidea</taxon>
        <taxon>Fringillidae</taxon>
        <taxon>Carduelinae</taxon>
        <taxon>Serinus</taxon>
    </lineage>
</organism>
<evidence type="ECO:0000256" key="9">
    <source>
        <dbReference type="ARBA" id="ARBA00022737"/>
    </source>
</evidence>
<evidence type="ECO:0000256" key="12">
    <source>
        <dbReference type="ARBA" id="ARBA00023157"/>
    </source>
</evidence>
<feature type="domain" description="EGF-like" evidence="16">
    <location>
        <begin position="217"/>
        <end position="257"/>
    </location>
</feature>
<dbReference type="Ensembl" id="ENSSCAT00000014943.1">
    <property type="protein sequence ID" value="ENSSCAP00000013288.1"/>
    <property type="gene ID" value="ENSSCAG00000009840.1"/>
</dbReference>
<evidence type="ECO:0000256" key="14">
    <source>
        <dbReference type="ARBA" id="ARBA00023180"/>
    </source>
</evidence>
<comment type="similarity">
    <text evidence="3">Belongs to the fibulin family.</text>
</comment>
<comment type="caution">
    <text evidence="15">Lacks conserved residue(s) required for the propagation of feature annotation.</text>
</comment>
<dbReference type="GO" id="GO:0006897">
    <property type="term" value="P:endocytosis"/>
    <property type="evidence" value="ECO:0007669"/>
    <property type="project" value="UniProtKB-KW"/>
</dbReference>
<evidence type="ECO:0000256" key="5">
    <source>
        <dbReference type="ARBA" id="ARBA00022536"/>
    </source>
</evidence>
<dbReference type="InterPro" id="IPR026823">
    <property type="entry name" value="cEGF"/>
</dbReference>
<dbReference type="FunFam" id="2.10.25.10:FF:000037">
    <property type="entry name" value="Signal peptide, CUB domain and EGF-like domain-containing 2"/>
    <property type="match status" value="1"/>
</dbReference>
<dbReference type="SUPFAM" id="SSF57184">
    <property type="entry name" value="Growth factor receptor domain"/>
    <property type="match status" value="1"/>
</dbReference>
<evidence type="ECO:0008006" key="20">
    <source>
        <dbReference type="Google" id="ProtNLM"/>
    </source>
</evidence>
<feature type="domain" description="EMI" evidence="17">
    <location>
        <begin position="10"/>
        <end position="91"/>
    </location>
</feature>
<dbReference type="Gene3D" id="2.10.25.10">
    <property type="entry name" value="Laminin"/>
    <property type="match status" value="6"/>
</dbReference>
<dbReference type="FunFam" id="2.10.25.10:FF:000009">
    <property type="entry name" value="Low-density lipoprotein receptor isoform 1"/>
    <property type="match status" value="1"/>
</dbReference>
<dbReference type="FunFam" id="2.10.25.10:FF:001129">
    <property type="entry name" value="Predicted protein"/>
    <property type="match status" value="1"/>
</dbReference>
<dbReference type="Pfam" id="PF14670">
    <property type="entry name" value="FXa_inhibition"/>
    <property type="match status" value="2"/>
</dbReference>
<dbReference type="AlphaFoldDB" id="A0A8C9UD95"/>
<dbReference type="InterPro" id="IPR049883">
    <property type="entry name" value="NOTCH1_EGF-like"/>
</dbReference>
<dbReference type="InterPro" id="IPR001881">
    <property type="entry name" value="EGF-like_Ca-bd_dom"/>
</dbReference>
<dbReference type="Pfam" id="PF07645">
    <property type="entry name" value="EGF_CA"/>
    <property type="match status" value="1"/>
</dbReference>
<dbReference type="GeneTree" id="ENSGT00940000165767"/>
<dbReference type="InterPro" id="IPR000742">
    <property type="entry name" value="EGF"/>
</dbReference>
<dbReference type="GO" id="GO:0005509">
    <property type="term" value="F:calcium ion binding"/>
    <property type="evidence" value="ECO:0007669"/>
    <property type="project" value="InterPro"/>
</dbReference>
<comment type="subcellular location">
    <subcellularLocation>
        <location evidence="1">Membrane</location>
        <topology evidence="1">Single-pass type I membrane protein</topology>
    </subcellularLocation>
    <subcellularLocation>
        <location evidence="2">Secreted</location>
        <location evidence="2">Extracellular space</location>
        <location evidence="2">Extracellular matrix</location>
    </subcellularLocation>
</comment>
<feature type="domain" description="EGF-like" evidence="16">
    <location>
        <begin position="90"/>
        <end position="125"/>
    </location>
</feature>
<dbReference type="PROSITE" id="PS51041">
    <property type="entry name" value="EMI"/>
    <property type="match status" value="1"/>
</dbReference>
<dbReference type="SMART" id="SM00181">
    <property type="entry name" value="EGF"/>
    <property type="match status" value="8"/>
</dbReference>
<evidence type="ECO:0000313" key="19">
    <source>
        <dbReference type="Proteomes" id="UP000694409"/>
    </source>
</evidence>
<evidence type="ECO:0000256" key="6">
    <source>
        <dbReference type="ARBA" id="ARBA00022583"/>
    </source>
</evidence>
<evidence type="ECO:0000256" key="15">
    <source>
        <dbReference type="PROSITE-ProRule" id="PRU00076"/>
    </source>
</evidence>
<keyword evidence="13" id="KW-0675">Receptor</keyword>
<dbReference type="PROSITE" id="PS00022">
    <property type="entry name" value="EGF_1"/>
    <property type="match status" value="3"/>
</dbReference>
<reference evidence="18" key="2">
    <citation type="submission" date="2025-09" db="UniProtKB">
        <authorList>
            <consortium name="Ensembl"/>
        </authorList>
    </citation>
    <scope>IDENTIFICATION</scope>
</reference>
<dbReference type="FunFam" id="2.10.25.10:FF:000010">
    <property type="entry name" value="Pro-epidermal growth factor"/>
    <property type="match status" value="1"/>
</dbReference>
<dbReference type="FunFam" id="2.10.25.10:FF:000240">
    <property type="entry name" value="Vitamin K-dependent protein S"/>
    <property type="match status" value="1"/>
</dbReference>
<keyword evidence="4" id="KW-0272">Extracellular matrix</keyword>
<name>A0A8C9UD95_SERCA</name>
<keyword evidence="8" id="KW-0732">Signal</keyword>
<dbReference type="InterPro" id="IPR018097">
    <property type="entry name" value="EGF_Ca-bd_CS"/>
</dbReference>
<dbReference type="PROSITE" id="PS01187">
    <property type="entry name" value="EGF_CA"/>
    <property type="match status" value="2"/>
</dbReference>
<keyword evidence="6" id="KW-0254">Endocytosis</keyword>
<sequence>GAALRFRGLQPNVCPVLELALVGHQEPCIQSFSRMVRMWKQGCTKRRWCVSYERRSGYYTVYKQVYRMEQQTVYKCCPGWAQQDNEPGCLHLLCTAGSCFNGGRCSEGGSQVCQCPAGFQGPRCQYGECRGNSLKGNVDECEVLNGGCQQGCANTQGSFQCQCQPGFRLHADGRSCLDPCTSGNGGCSQICQNERGIAKCECHPGHSLAADKKSCLDVDECAEGRARCAHRCVNTPGSFSCACSPGFELGADGRRCYRIEMEIVDSCRDGNGGCEHGCEHTAAGPRCSCPRGHRLAGDGKTCTDVDECETGESCCSQFCINYAGGYECACKAGFQLSADGCSCDGERVEEADAEEAAGLAGAPGLQFRGPPQLLHLALRALEDGDPRGELTLVHRVVCLGDTFGQDCSLRCEDCLHGGRCNSERSGCVCPPGRAGAICNESEYRAGCPKGFFGKNCNKPCNCANKGHCHRLYGACLCDPGLYGRFCHLTCPRWAFGAGCSEECQCVKEHTLECSPRNGSCTCQPGYHALISTLWIPLPNTICPVSILTDRQFCFSFSVQISFEINSPFLILFGGDLFNK</sequence>
<dbReference type="PROSITE" id="PS50026">
    <property type="entry name" value="EGF_3"/>
    <property type="match status" value="2"/>
</dbReference>
<keyword evidence="19" id="KW-1185">Reference proteome</keyword>
<protein>
    <recommendedName>
        <fullName evidence="20">Multiple EGF like domains 6</fullName>
    </recommendedName>
</protein>
<dbReference type="PANTHER" id="PTHR24050:SF27">
    <property type="entry name" value="FIBRILLIN-1"/>
    <property type="match status" value="1"/>
</dbReference>
<dbReference type="InterPro" id="IPR052235">
    <property type="entry name" value="Nephronectin_domain"/>
</dbReference>
<proteinExistence type="inferred from homology"/>
<evidence type="ECO:0000256" key="1">
    <source>
        <dbReference type="ARBA" id="ARBA00004479"/>
    </source>
</evidence>
<evidence type="ECO:0000313" key="18">
    <source>
        <dbReference type="Ensembl" id="ENSSCAP00000013288.1"/>
    </source>
</evidence>
<accession>A0A8C9UD95</accession>
<dbReference type="PANTHER" id="PTHR24050">
    <property type="entry name" value="PA14 DOMAIN-CONTAINING PROTEIN"/>
    <property type="match status" value="1"/>
</dbReference>
<keyword evidence="5 15" id="KW-0245">EGF-like domain</keyword>
<evidence type="ECO:0000259" key="16">
    <source>
        <dbReference type="PROSITE" id="PS50026"/>
    </source>
</evidence>
<dbReference type="InterPro" id="IPR009030">
    <property type="entry name" value="Growth_fac_rcpt_cys_sf"/>
</dbReference>
<keyword evidence="9" id="KW-0677">Repeat</keyword>
<evidence type="ECO:0000256" key="8">
    <source>
        <dbReference type="ARBA" id="ARBA00022729"/>
    </source>
</evidence>
<evidence type="ECO:0000256" key="11">
    <source>
        <dbReference type="ARBA" id="ARBA00023136"/>
    </source>
</evidence>
<evidence type="ECO:0000256" key="13">
    <source>
        <dbReference type="ARBA" id="ARBA00023170"/>
    </source>
</evidence>
<dbReference type="InterPro" id="IPR000152">
    <property type="entry name" value="EGF-type_Asp/Asn_hydroxyl_site"/>
</dbReference>
<dbReference type="InterPro" id="IPR011489">
    <property type="entry name" value="EMI_domain"/>
</dbReference>
<dbReference type="SMART" id="SM00179">
    <property type="entry name" value="EGF_CA"/>
    <property type="match status" value="5"/>
</dbReference>
<reference evidence="18" key="1">
    <citation type="submission" date="2025-08" db="UniProtKB">
        <authorList>
            <consortium name="Ensembl"/>
        </authorList>
    </citation>
    <scope>IDENTIFICATION</scope>
</reference>
<evidence type="ECO:0000256" key="2">
    <source>
        <dbReference type="ARBA" id="ARBA00004498"/>
    </source>
</evidence>
<dbReference type="Proteomes" id="UP000694409">
    <property type="component" value="Unassembled WGS sequence"/>
</dbReference>
<dbReference type="SUPFAM" id="SSF57196">
    <property type="entry name" value="EGF/Laminin"/>
    <property type="match status" value="1"/>
</dbReference>
<evidence type="ECO:0000259" key="17">
    <source>
        <dbReference type="PROSITE" id="PS51041"/>
    </source>
</evidence>
<keyword evidence="14" id="KW-0325">Glycoprotein</keyword>
<keyword evidence="10" id="KW-1133">Transmembrane helix</keyword>
<keyword evidence="4" id="KW-0964">Secreted</keyword>
<keyword evidence="7" id="KW-0812">Transmembrane</keyword>
<evidence type="ECO:0000256" key="3">
    <source>
        <dbReference type="ARBA" id="ARBA00006127"/>
    </source>
</evidence>
<dbReference type="Pfam" id="PF12662">
    <property type="entry name" value="cEGF"/>
    <property type="match status" value="1"/>
</dbReference>
<evidence type="ECO:0000256" key="10">
    <source>
        <dbReference type="ARBA" id="ARBA00022989"/>
    </source>
</evidence>
<feature type="disulfide bond" evidence="15">
    <location>
        <begin position="115"/>
        <end position="124"/>
    </location>
</feature>
<keyword evidence="11" id="KW-0472">Membrane</keyword>